<dbReference type="NCBIfam" id="TIGR00613">
    <property type="entry name" value="reco"/>
    <property type="match status" value="1"/>
</dbReference>
<evidence type="ECO:0000313" key="9">
    <source>
        <dbReference type="EMBL" id="EPR30441.1"/>
    </source>
</evidence>
<evidence type="ECO:0000313" key="10">
    <source>
        <dbReference type="Proteomes" id="UP000014975"/>
    </source>
</evidence>
<evidence type="ECO:0000256" key="6">
    <source>
        <dbReference type="ARBA" id="ARBA00033409"/>
    </source>
</evidence>
<dbReference type="InterPro" id="IPR003717">
    <property type="entry name" value="RecO"/>
</dbReference>
<dbReference type="Gene3D" id="6.20.220.20">
    <property type="entry name" value="Recombination protein O, zinc-binding domain"/>
    <property type="match status" value="1"/>
</dbReference>
<dbReference type="SUPFAM" id="SSF57863">
    <property type="entry name" value="ArfGap/RecO-like zinc finger"/>
    <property type="match status" value="1"/>
</dbReference>
<evidence type="ECO:0000256" key="5">
    <source>
        <dbReference type="ARBA" id="ARBA00023204"/>
    </source>
</evidence>
<dbReference type="InterPro" id="IPR012340">
    <property type="entry name" value="NA-bd_OB-fold"/>
</dbReference>
<keyword evidence="4 7" id="KW-0233">DNA recombination</keyword>
<comment type="similarity">
    <text evidence="1 7">Belongs to the RecO family.</text>
</comment>
<dbReference type="PANTHER" id="PTHR33991">
    <property type="entry name" value="DNA REPAIR PROTEIN RECO"/>
    <property type="match status" value="1"/>
</dbReference>
<dbReference type="GO" id="GO:0006302">
    <property type="term" value="P:double-strand break repair"/>
    <property type="evidence" value="ECO:0007669"/>
    <property type="project" value="TreeGrafter"/>
</dbReference>
<dbReference type="PANTHER" id="PTHR33991:SF1">
    <property type="entry name" value="DNA REPAIR PROTEIN RECO"/>
    <property type="match status" value="1"/>
</dbReference>
<dbReference type="GO" id="GO:0043590">
    <property type="term" value="C:bacterial nucleoid"/>
    <property type="evidence" value="ECO:0007669"/>
    <property type="project" value="TreeGrafter"/>
</dbReference>
<comment type="function">
    <text evidence="7">Involved in DNA repair and RecF pathway recombination.</text>
</comment>
<dbReference type="GO" id="GO:0006310">
    <property type="term" value="P:DNA recombination"/>
    <property type="evidence" value="ECO:0007669"/>
    <property type="project" value="UniProtKB-UniRule"/>
</dbReference>
<keyword evidence="3 7" id="KW-0227">DNA damage</keyword>
<name>S7T1L2_9BACT</name>
<dbReference type="HAMAP" id="MF_00201">
    <property type="entry name" value="RecO"/>
    <property type="match status" value="1"/>
</dbReference>
<evidence type="ECO:0000259" key="8">
    <source>
        <dbReference type="Pfam" id="PF11967"/>
    </source>
</evidence>
<reference evidence="9 10" key="1">
    <citation type="journal article" date="2013" name="Genome Announc.">
        <title>Draft genome sequences for three mercury-methylating, sulfate-reducing bacteria.</title>
        <authorList>
            <person name="Brown S.D."/>
            <person name="Hurt R.A.Jr."/>
            <person name="Gilmour C.C."/>
            <person name="Elias D.A."/>
        </authorList>
    </citation>
    <scope>NUCLEOTIDE SEQUENCE [LARGE SCALE GENOMIC DNA]</scope>
    <source>
        <strain evidence="9 10">DSM 16529</strain>
    </source>
</reference>
<dbReference type="AlphaFoldDB" id="S7T1L2"/>
<dbReference type="SUPFAM" id="SSF50249">
    <property type="entry name" value="Nucleic acid-binding proteins"/>
    <property type="match status" value="1"/>
</dbReference>
<dbReference type="Pfam" id="PF02565">
    <property type="entry name" value="RecO_C"/>
    <property type="match status" value="1"/>
</dbReference>
<dbReference type="eggNOG" id="COG1381">
    <property type="taxonomic scope" value="Bacteria"/>
</dbReference>
<protein>
    <recommendedName>
        <fullName evidence="2 7">DNA repair protein RecO</fullName>
    </recommendedName>
    <alternativeName>
        <fullName evidence="6 7">Recombination protein O</fullName>
    </alternativeName>
</protein>
<dbReference type="InterPro" id="IPR037278">
    <property type="entry name" value="ARFGAP/RecO"/>
</dbReference>
<dbReference type="RefSeq" id="WP_020888277.1">
    <property type="nucleotide sequence ID" value="NZ_ATHI01000032.1"/>
</dbReference>
<feature type="domain" description="DNA replication/recombination mediator RecO N-terminal" evidence="8">
    <location>
        <begin position="1"/>
        <end position="77"/>
    </location>
</feature>
<dbReference type="Gene3D" id="2.40.50.140">
    <property type="entry name" value="Nucleic acid-binding proteins"/>
    <property type="match status" value="1"/>
</dbReference>
<dbReference type="STRING" id="1121439.dsat_1581"/>
<dbReference type="PATRIC" id="fig|1121439.3.peg.2968"/>
<organism evidence="9 10">
    <name type="scientific">Alkalidesulfovibrio alkalitolerans DSM 16529</name>
    <dbReference type="NCBI Taxonomy" id="1121439"/>
    <lineage>
        <taxon>Bacteria</taxon>
        <taxon>Pseudomonadati</taxon>
        <taxon>Thermodesulfobacteriota</taxon>
        <taxon>Desulfovibrionia</taxon>
        <taxon>Desulfovibrionales</taxon>
        <taxon>Desulfovibrionaceae</taxon>
        <taxon>Alkalidesulfovibrio</taxon>
    </lineage>
</organism>
<dbReference type="Proteomes" id="UP000014975">
    <property type="component" value="Unassembled WGS sequence"/>
</dbReference>
<dbReference type="InterPro" id="IPR022572">
    <property type="entry name" value="DNA_rep/recomb_RecO_N"/>
</dbReference>
<dbReference type="Gene3D" id="1.20.1440.120">
    <property type="entry name" value="Recombination protein O, C-terminal domain"/>
    <property type="match status" value="1"/>
</dbReference>
<dbReference type="Pfam" id="PF11967">
    <property type="entry name" value="RecO_N"/>
    <property type="match status" value="1"/>
</dbReference>
<evidence type="ECO:0000256" key="4">
    <source>
        <dbReference type="ARBA" id="ARBA00023172"/>
    </source>
</evidence>
<evidence type="ECO:0000256" key="3">
    <source>
        <dbReference type="ARBA" id="ARBA00022763"/>
    </source>
</evidence>
<gene>
    <name evidence="7" type="primary">recO</name>
    <name evidence="9" type="ORF">dsat_1581</name>
</gene>
<evidence type="ECO:0000256" key="2">
    <source>
        <dbReference type="ARBA" id="ARBA00021310"/>
    </source>
</evidence>
<sequence length="248" mass="27475">MEFTERALVLRTGRFREADMWVRLIGPTRGLFQAFAFGGCRSRRRFGGCLDTFNLVMATAATDRAGRYLHLRETTLVRAFPRLRHDLARLGMAANCLAFAEAVQDGAQSAGSVFDALLGTLDLLDVGERLPEGLPMFFRTRALAALGYWPELQSCHVCGKGLHDMPLAFLAIDSGRLSCPACGWGDLSLLRLGQEAVSTLRFLSRSDPGGWPDLDVSPTARRECFAAVDRFIEYHLGLAWDAGRYRRA</sequence>
<accession>S7T1L2</accession>
<dbReference type="OrthoDB" id="9780797at2"/>
<proteinExistence type="inferred from homology"/>
<dbReference type="EMBL" id="ATHI01000032">
    <property type="protein sequence ID" value="EPR30441.1"/>
    <property type="molecule type" value="Genomic_DNA"/>
</dbReference>
<evidence type="ECO:0000256" key="7">
    <source>
        <dbReference type="HAMAP-Rule" id="MF_00201"/>
    </source>
</evidence>
<dbReference type="InterPro" id="IPR042242">
    <property type="entry name" value="RecO_C"/>
</dbReference>
<keyword evidence="10" id="KW-1185">Reference proteome</keyword>
<comment type="caution">
    <text evidence="9">The sequence shown here is derived from an EMBL/GenBank/DDBJ whole genome shotgun (WGS) entry which is preliminary data.</text>
</comment>
<keyword evidence="5 7" id="KW-0234">DNA repair</keyword>
<evidence type="ECO:0000256" key="1">
    <source>
        <dbReference type="ARBA" id="ARBA00007452"/>
    </source>
</evidence>